<evidence type="ECO:0000313" key="2">
    <source>
        <dbReference type="Proteomes" id="UP000006643"/>
    </source>
</evidence>
<dbReference type="Proteomes" id="UP000006643">
    <property type="component" value="Unassembled WGS sequence"/>
</dbReference>
<name>D0N0D2_PHYIT</name>
<dbReference type="RefSeq" id="XP_002905743.1">
    <property type="nucleotide sequence ID" value="XM_002905697.1"/>
</dbReference>
<dbReference type="GeneID" id="9479378"/>
<dbReference type="KEGG" id="pif:PITG_04026"/>
<protein>
    <submittedName>
        <fullName evidence="1">Uncharacterized protein</fullName>
    </submittedName>
</protein>
<accession>D0N0D2</accession>
<dbReference type="InParanoid" id="D0N0D2"/>
<evidence type="ECO:0000313" key="1">
    <source>
        <dbReference type="EMBL" id="EEY67095.1"/>
    </source>
</evidence>
<gene>
    <name evidence="1" type="ORF">PITG_04026</name>
</gene>
<sequence>MAYPVAERLFVSHLRVQGVNPAFLSAATYGKTNVVELLLTTGLITAESLDNAFEAAARLVGVVHFDTVIFVYMTRRAFLDATNKAHERISDKAIITAFEKATEGEESNINYHSRYQELCIPTEMICKAFVIAASNGNLEVEEHLYDYHRISAEAMGESFAGAACSNHVDMMTSLYDGQHILHGRFSSI</sequence>
<dbReference type="VEuPathDB" id="FungiDB:PITG_04026"/>
<proteinExistence type="predicted"/>
<dbReference type="OrthoDB" id="113929at2759"/>
<dbReference type="HOGENOM" id="CLU_1443633_0_0_1"/>
<dbReference type="OMA" id="HERISDK"/>
<dbReference type="EMBL" id="DS028122">
    <property type="protein sequence ID" value="EEY67095.1"/>
    <property type="molecule type" value="Genomic_DNA"/>
</dbReference>
<dbReference type="eggNOG" id="ENOG502RGMQ">
    <property type="taxonomic scope" value="Eukaryota"/>
</dbReference>
<keyword evidence="2" id="KW-1185">Reference proteome</keyword>
<organism evidence="1 2">
    <name type="scientific">Phytophthora infestans (strain T30-4)</name>
    <name type="common">Potato late blight agent</name>
    <dbReference type="NCBI Taxonomy" id="403677"/>
    <lineage>
        <taxon>Eukaryota</taxon>
        <taxon>Sar</taxon>
        <taxon>Stramenopiles</taxon>
        <taxon>Oomycota</taxon>
        <taxon>Peronosporomycetes</taxon>
        <taxon>Peronosporales</taxon>
        <taxon>Peronosporaceae</taxon>
        <taxon>Phytophthora</taxon>
    </lineage>
</organism>
<reference evidence="2" key="1">
    <citation type="journal article" date="2009" name="Nature">
        <title>Genome sequence and analysis of the Irish potato famine pathogen Phytophthora infestans.</title>
        <authorList>
            <consortium name="The Broad Institute Genome Sequencing Platform"/>
            <person name="Haas B.J."/>
            <person name="Kamoun S."/>
            <person name="Zody M.C."/>
            <person name="Jiang R.H."/>
            <person name="Handsaker R.E."/>
            <person name="Cano L.M."/>
            <person name="Grabherr M."/>
            <person name="Kodira C.D."/>
            <person name="Raffaele S."/>
            <person name="Torto-Alalibo T."/>
            <person name="Bozkurt T.O."/>
            <person name="Ah-Fong A.M."/>
            <person name="Alvarado L."/>
            <person name="Anderson V.L."/>
            <person name="Armstrong M.R."/>
            <person name="Avrova A."/>
            <person name="Baxter L."/>
            <person name="Beynon J."/>
            <person name="Boevink P.C."/>
            <person name="Bollmann S.R."/>
            <person name="Bos J.I."/>
            <person name="Bulone V."/>
            <person name="Cai G."/>
            <person name="Cakir C."/>
            <person name="Carrington J.C."/>
            <person name="Chawner M."/>
            <person name="Conti L."/>
            <person name="Costanzo S."/>
            <person name="Ewan R."/>
            <person name="Fahlgren N."/>
            <person name="Fischbach M.A."/>
            <person name="Fugelstad J."/>
            <person name="Gilroy E.M."/>
            <person name="Gnerre S."/>
            <person name="Green P.J."/>
            <person name="Grenville-Briggs L.J."/>
            <person name="Griffith J."/>
            <person name="Grunwald N.J."/>
            <person name="Horn K."/>
            <person name="Horner N.R."/>
            <person name="Hu C.H."/>
            <person name="Huitema E."/>
            <person name="Jeong D.H."/>
            <person name="Jones A.M."/>
            <person name="Jones J.D."/>
            <person name="Jones R.W."/>
            <person name="Karlsson E.K."/>
            <person name="Kunjeti S.G."/>
            <person name="Lamour K."/>
            <person name="Liu Z."/>
            <person name="Ma L."/>
            <person name="Maclean D."/>
            <person name="Chibucos M.C."/>
            <person name="McDonald H."/>
            <person name="McWalters J."/>
            <person name="Meijer H.J."/>
            <person name="Morgan W."/>
            <person name="Morris P.F."/>
            <person name="Munro C.A."/>
            <person name="O'Neill K."/>
            <person name="Ospina-Giraldo M."/>
            <person name="Pinzon A."/>
            <person name="Pritchard L."/>
            <person name="Ramsahoye B."/>
            <person name="Ren Q."/>
            <person name="Restrepo S."/>
            <person name="Roy S."/>
            <person name="Sadanandom A."/>
            <person name="Savidor A."/>
            <person name="Schornack S."/>
            <person name="Schwartz D.C."/>
            <person name="Schumann U.D."/>
            <person name="Schwessinger B."/>
            <person name="Seyer L."/>
            <person name="Sharpe T."/>
            <person name="Silvar C."/>
            <person name="Song J."/>
            <person name="Studholme D.J."/>
            <person name="Sykes S."/>
            <person name="Thines M."/>
            <person name="van de Vondervoort P.J."/>
            <person name="Phuntumart V."/>
            <person name="Wawra S."/>
            <person name="Weide R."/>
            <person name="Win J."/>
            <person name="Young C."/>
            <person name="Zhou S."/>
            <person name="Fry W."/>
            <person name="Meyers B.C."/>
            <person name="van West P."/>
            <person name="Ristaino J."/>
            <person name="Govers F."/>
            <person name="Birch P.R."/>
            <person name="Whisson S.C."/>
            <person name="Judelson H.S."/>
            <person name="Nusbaum C."/>
        </authorList>
    </citation>
    <scope>NUCLEOTIDE SEQUENCE [LARGE SCALE GENOMIC DNA]</scope>
    <source>
        <strain evidence="2">T30-4</strain>
    </source>
</reference>
<dbReference type="AlphaFoldDB" id="D0N0D2"/>